<dbReference type="InterPro" id="IPR036691">
    <property type="entry name" value="Endo/exonu/phosph_ase_sf"/>
</dbReference>
<keyword evidence="1" id="KW-0732">Signal</keyword>
<dbReference type="KEGG" id="bbel:109463354"/>
<dbReference type="GeneID" id="109463354"/>
<dbReference type="GO" id="GO:0061343">
    <property type="term" value="P:cell adhesion involved in heart morphogenesis"/>
    <property type="evidence" value="ECO:0007669"/>
    <property type="project" value="TreeGrafter"/>
</dbReference>
<organism evidence="3 4">
    <name type="scientific">Branchiostoma belcheri</name>
    <name type="common">Amphioxus</name>
    <dbReference type="NCBI Taxonomy" id="7741"/>
    <lineage>
        <taxon>Eukaryota</taxon>
        <taxon>Metazoa</taxon>
        <taxon>Chordata</taxon>
        <taxon>Cephalochordata</taxon>
        <taxon>Leptocardii</taxon>
        <taxon>Amphioxiformes</taxon>
        <taxon>Branchiostomatidae</taxon>
        <taxon>Branchiostoma</taxon>
    </lineage>
</organism>
<evidence type="ECO:0000313" key="4">
    <source>
        <dbReference type="RefSeq" id="XP_019615685.1"/>
    </source>
</evidence>
<feature type="domain" description="Endonuclease/exonuclease/phosphatase" evidence="2">
    <location>
        <begin position="118"/>
        <end position="319"/>
    </location>
</feature>
<gene>
    <name evidence="4" type="primary">LOC109463354</name>
</gene>
<dbReference type="Pfam" id="PF03372">
    <property type="entry name" value="Exo_endo_phos"/>
    <property type="match status" value="1"/>
</dbReference>
<dbReference type="InterPro" id="IPR005135">
    <property type="entry name" value="Endo/exonuclease/phosphatase"/>
</dbReference>
<dbReference type="SUPFAM" id="SSF56219">
    <property type="entry name" value="DNase I-like"/>
    <property type="match status" value="1"/>
</dbReference>
<dbReference type="PANTHER" id="PTHR33395:SF22">
    <property type="entry name" value="REVERSE TRANSCRIPTASE DOMAIN-CONTAINING PROTEIN"/>
    <property type="match status" value="1"/>
</dbReference>
<protein>
    <submittedName>
        <fullName evidence="4">Uncharacterized protein LOC109463354</fullName>
    </submittedName>
</protein>
<feature type="signal peptide" evidence="1">
    <location>
        <begin position="1"/>
        <end position="25"/>
    </location>
</feature>
<evidence type="ECO:0000256" key="1">
    <source>
        <dbReference type="SAM" id="SignalP"/>
    </source>
</evidence>
<evidence type="ECO:0000313" key="3">
    <source>
        <dbReference type="Proteomes" id="UP000515135"/>
    </source>
</evidence>
<reference evidence="4" key="1">
    <citation type="submission" date="2025-08" db="UniProtKB">
        <authorList>
            <consortium name="RefSeq"/>
        </authorList>
    </citation>
    <scope>IDENTIFICATION</scope>
    <source>
        <tissue evidence="4">Gonad</tissue>
    </source>
</reference>
<dbReference type="OrthoDB" id="10068646at2759"/>
<feature type="chain" id="PRO_5027634175" evidence="1">
    <location>
        <begin position="26"/>
        <end position="540"/>
    </location>
</feature>
<sequence length="540" mass="61591">MFSANITLSAIVIIVFSYKTFKADATSPEDVILDANPTQAPRKLYTELLLAPRLTHLGCVELVTGQWAGTTEDWLVTPVDSGFMPTARAWIQNFTSTMRISETTSPGTVPSVGTRTSSPGKKADILNMIDSVRPDIIIATETWLDATVYDSEILPDTYRAYRRDRNKNGGGVIVAVRTTLKSSDVPELQVDNCEVIWVRVKLQGRKTLYVCAYYRPDVSDRASLEGFNASVSKAAQIPNAHLLIGGDMNLPCWDWTTMQMKPNPRYPGLHNMFIDILGDHGLEQLVDMPTRGENILDLIVTNNPQLIPRVEVLPGLSDHDAVFCEVIVHPQKRKQNPRLLPLYKKADWDSIRKSMADLTDRMELMKDTATTEELWSTFKDSLQTAVQEFIPHKLVRMKENKPWITPALHRLIKRRDRIYKKMRKRGTQDLKNQYKKLRREVQRQLRRAYWSYLDSIFVEDESGQGDKNKKFWTYIKHQKSSNVGIAALRDGGRLVSDPKEQADILNRQFHSVFGDGKAYSKEEFQDKCDMPPADYPILDK</sequence>
<name>A0A6P4XGM4_BRABE</name>
<evidence type="ECO:0000259" key="2">
    <source>
        <dbReference type="Pfam" id="PF03372"/>
    </source>
</evidence>
<dbReference type="GO" id="GO:0007508">
    <property type="term" value="P:larval heart development"/>
    <property type="evidence" value="ECO:0007669"/>
    <property type="project" value="TreeGrafter"/>
</dbReference>
<feature type="non-terminal residue" evidence="4">
    <location>
        <position position="540"/>
    </location>
</feature>
<accession>A0A6P4XGM4</accession>
<dbReference type="AlphaFoldDB" id="A0A6P4XGM4"/>
<dbReference type="PANTHER" id="PTHR33395">
    <property type="entry name" value="TRANSCRIPTASE, PUTATIVE-RELATED-RELATED"/>
    <property type="match status" value="1"/>
</dbReference>
<dbReference type="Gene3D" id="3.60.10.10">
    <property type="entry name" value="Endonuclease/exonuclease/phosphatase"/>
    <property type="match status" value="1"/>
</dbReference>
<keyword evidence="3" id="KW-1185">Reference proteome</keyword>
<proteinExistence type="predicted"/>
<dbReference type="Proteomes" id="UP000515135">
    <property type="component" value="Unplaced"/>
</dbReference>
<dbReference type="GO" id="GO:0031012">
    <property type="term" value="C:extracellular matrix"/>
    <property type="evidence" value="ECO:0007669"/>
    <property type="project" value="TreeGrafter"/>
</dbReference>
<dbReference type="RefSeq" id="XP_019615685.1">
    <property type="nucleotide sequence ID" value="XM_019760126.1"/>
</dbReference>
<dbReference type="GO" id="GO:0003824">
    <property type="term" value="F:catalytic activity"/>
    <property type="evidence" value="ECO:0007669"/>
    <property type="project" value="InterPro"/>
</dbReference>